<sequence>MALYENVRDWLLTPGDPGPLPVTKFAGVPWWPKGTPRPVCPEGHTMGFVAQVRLADVPGWESDPGLLSFHYCYECMWYGDMAFGWGDTESKSYAVTILYPTEQDGIDDLGSIGATDHKPYAVAFYDYSLPVLRREHDEVWYATLAEDDPEDAEAARERAEEEIQNFALREHYGLVHSGELPSPGLLPDTRDEGVYRADWSEFTPGSGNRSRLGGPPNWMQSAKFPINATGEPLLFVAQLDWVMANHSFYLFASPSDYSVRTGEMVFQST</sequence>
<evidence type="ECO:0000313" key="1">
    <source>
        <dbReference type="EMBL" id="MBB6048955.1"/>
    </source>
</evidence>
<evidence type="ECO:0008006" key="3">
    <source>
        <dbReference type="Google" id="ProtNLM"/>
    </source>
</evidence>
<name>A0A7W9SM98_ARMRO</name>
<dbReference type="EMBL" id="JACHGW010000001">
    <property type="protein sequence ID" value="MBB6048955.1"/>
    <property type="molecule type" value="Genomic_DNA"/>
</dbReference>
<organism evidence="1 2">
    <name type="scientific">Armatimonas rosea</name>
    <dbReference type="NCBI Taxonomy" id="685828"/>
    <lineage>
        <taxon>Bacteria</taxon>
        <taxon>Bacillati</taxon>
        <taxon>Armatimonadota</taxon>
        <taxon>Armatimonadia</taxon>
        <taxon>Armatimonadales</taxon>
        <taxon>Armatimonadaceae</taxon>
        <taxon>Armatimonas</taxon>
    </lineage>
</organism>
<dbReference type="InterPro" id="IPR035948">
    <property type="entry name" value="YwqG-like_sf"/>
</dbReference>
<proteinExistence type="predicted"/>
<protein>
    <recommendedName>
        <fullName evidence="3">DUF1963 domain-containing protein</fullName>
    </recommendedName>
</protein>
<comment type="caution">
    <text evidence="1">The sequence shown here is derived from an EMBL/GenBank/DDBJ whole genome shotgun (WGS) entry which is preliminary data.</text>
</comment>
<dbReference type="Proteomes" id="UP000520814">
    <property type="component" value="Unassembled WGS sequence"/>
</dbReference>
<accession>A0A7W9SM98</accession>
<reference evidence="1 2" key="1">
    <citation type="submission" date="2020-08" db="EMBL/GenBank/DDBJ databases">
        <title>Genomic Encyclopedia of Type Strains, Phase IV (KMG-IV): sequencing the most valuable type-strain genomes for metagenomic binning, comparative biology and taxonomic classification.</title>
        <authorList>
            <person name="Goeker M."/>
        </authorList>
    </citation>
    <scope>NUCLEOTIDE SEQUENCE [LARGE SCALE GENOMIC DNA]</scope>
    <source>
        <strain evidence="1 2">DSM 23562</strain>
    </source>
</reference>
<evidence type="ECO:0000313" key="2">
    <source>
        <dbReference type="Proteomes" id="UP000520814"/>
    </source>
</evidence>
<dbReference type="InterPro" id="IPR015315">
    <property type="entry name" value="DUF1963"/>
</dbReference>
<gene>
    <name evidence="1" type="ORF">HNQ39_000717</name>
</gene>
<dbReference type="SUPFAM" id="SSF103032">
    <property type="entry name" value="Hypothetical protein YwqG"/>
    <property type="match status" value="2"/>
</dbReference>
<dbReference type="AlphaFoldDB" id="A0A7W9SM98"/>
<dbReference type="Gene3D" id="2.30.320.10">
    <property type="entry name" value="YwqG-like"/>
    <property type="match status" value="1"/>
</dbReference>
<dbReference type="Pfam" id="PF09234">
    <property type="entry name" value="DUF1963"/>
    <property type="match status" value="1"/>
</dbReference>
<keyword evidence="2" id="KW-1185">Reference proteome</keyword>
<dbReference type="RefSeq" id="WP_184192575.1">
    <property type="nucleotide sequence ID" value="NZ_JACHGW010000001.1"/>
</dbReference>